<dbReference type="Pfam" id="PF02613">
    <property type="entry name" value="Nitrate_red_del"/>
    <property type="match status" value="1"/>
</dbReference>
<name>A0AB39UVW9_9GAMM</name>
<dbReference type="InterPro" id="IPR050289">
    <property type="entry name" value="TorD/DmsD_chaperones"/>
</dbReference>
<keyword evidence="1" id="KW-0143">Chaperone</keyword>
<dbReference type="PANTHER" id="PTHR34227:SF1">
    <property type="entry name" value="DIMETHYL SULFOXIDE REDUCTASE CHAPERONE-RELATED"/>
    <property type="match status" value="1"/>
</dbReference>
<dbReference type="KEGG" id="tcd:AAIA72_14420"/>
<dbReference type="InterPro" id="IPR020945">
    <property type="entry name" value="DMSO/NO3_reduct_chaperone"/>
</dbReference>
<evidence type="ECO:0000256" key="1">
    <source>
        <dbReference type="ARBA" id="ARBA00023186"/>
    </source>
</evidence>
<dbReference type="SUPFAM" id="SSF89155">
    <property type="entry name" value="TorD-like"/>
    <property type="match status" value="1"/>
</dbReference>
<reference evidence="2" key="1">
    <citation type="submission" date="2024-05" db="EMBL/GenBank/DDBJ databases">
        <title>Genome sequencing of novel strain.</title>
        <authorList>
            <person name="Ganbat D."/>
            <person name="Ganbat S."/>
            <person name="Lee S.-J."/>
        </authorList>
    </citation>
    <scope>NUCLEOTIDE SEQUENCE</scope>
    <source>
        <strain evidence="2">SMD15-11</strain>
    </source>
</reference>
<accession>A0AB39UVW9</accession>
<dbReference type="RefSeq" id="WP_369600996.1">
    <property type="nucleotide sequence ID" value="NZ_CP154858.1"/>
</dbReference>
<dbReference type="PANTHER" id="PTHR34227">
    <property type="entry name" value="CHAPERONE PROTEIN YCDY"/>
    <property type="match status" value="1"/>
</dbReference>
<proteinExistence type="predicted"/>
<sequence>MTHTEELRTESQTLWLLAELSAETPARERLVSLRQALETARETDPEDPMAVLWLAGLEEALDSDAGWLEVRKDYVRLFSGVYKEGGPTPPMQSAVMPDGGDMVQLMAHLADLFARSGFVRPEGLSHAHDHVSTLLFCLAAQRFGQAQALDEGDTEAAERFQRLYHYTLRNHLLPWVPAWLEQAQRHARSTFYKAWMAGLNDAVHQLRATLETEDA</sequence>
<dbReference type="InterPro" id="IPR036411">
    <property type="entry name" value="TorD-like_sf"/>
</dbReference>
<dbReference type="EMBL" id="CP154858">
    <property type="protein sequence ID" value="XDT71975.1"/>
    <property type="molecule type" value="Genomic_DNA"/>
</dbReference>
<gene>
    <name evidence="2" type="ORF">AAIA72_14420</name>
</gene>
<dbReference type="Gene3D" id="1.10.3480.10">
    <property type="entry name" value="TorD-like"/>
    <property type="match status" value="1"/>
</dbReference>
<evidence type="ECO:0000313" key="2">
    <source>
        <dbReference type="EMBL" id="XDT71975.1"/>
    </source>
</evidence>
<protein>
    <submittedName>
        <fullName evidence="2">Molecular chaperone TorD family protein</fullName>
    </submittedName>
</protein>
<organism evidence="2">
    <name type="scientific">Thermohahella caldifontis</name>
    <dbReference type="NCBI Taxonomy" id="3142973"/>
    <lineage>
        <taxon>Bacteria</taxon>
        <taxon>Pseudomonadati</taxon>
        <taxon>Pseudomonadota</taxon>
        <taxon>Gammaproteobacteria</taxon>
        <taxon>Oceanospirillales</taxon>
        <taxon>Hahellaceae</taxon>
        <taxon>Thermohahella</taxon>
    </lineage>
</organism>
<dbReference type="AlphaFoldDB" id="A0AB39UVW9"/>